<gene>
    <name evidence="1" type="ordered locus">Os07g0490450</name>
    <name evidence="1" type="ORF">OSNPB_070490450</name>
</gene>
<evidence type="ECO:0000313" key="1">
    <source>
        <dbReference type="EMBL" id="BAT01550.1"/>
    </source>
</evidence>
<reference evidence="1 2" key="2">
    <citation type="journal article" date="2013" name="Plant Cell Physiol.">
        <title>Rice Annotation Project Database (RAP-DB): an integrative and interactive database for rice genomics.</title>
        <authorList>
            <person name="Sakai H."/>
            <person name="Lee S.S."/>
            <person name="Tanaka T."/>
            <person name="Numa H."/>
            <person name="Kim J."/>
            <person name="Kawahara Y."/>
            <person name="Wakimoto H."/>
            <person name="Yang C.C."/>
            <person name="Iwamoto M."/>
            <person name="Abe T."/>
            <person name="Yamada Y."/>
            <person name="Muto A."/>
            <person name="Inokuchi H."/>
            <person name="Ikemura T."/>
            <person name="Matsumoto T."/>
            <person name="Sasaki T."/>
            <person name="Itoh T."/>
        </authorList>
    </citation>
    <scope>NUCLEOTIDE SEQUENCE [LARGE SCALE GENOMIC DNA]</scope>
    <source>
        <strain evidence="2">cv. Nipponbare</strain>
    </source>
</reference>
<reference evidence="2" key="1">
    <citation type="journal article" date="2005" name="Nature">
        <title>The map-based sequence of the rice genome.</title>
        <authorList>
            <consortium name="International rice genome sequencing project (IRGSP)"/>
            <person name="Matsumoto T."/>
            <person name="Wu J."/>
            <person name="Kanamori H."/>
            <person name="Katayose Y."/>
            <person name="Fujisawa M."/>
            <person name="Namiki N."/>
            <person name="Mizuno H."/>
            <person name="Yamamoto K."/>
            <person name="Antonio B.A."/>
            <person name="Baba T."/>
            <person name="Sakata K."/>
            <person name="Nagamura Y."/>
            <person name="Aoki H."/>
            <person name="Arikawa K."/>
            <person name="Arita K."/>
            <person name="Bito T."/>
            <person name="Chiden Y."/>
            <person name="Fujitsuka N."/>
            <person name="Fukunaka R."/>
            <person name="Hamada M."/>
            <person name="Harada C."/>
            <person name="Hayashi A."/>
            <person name="Hijishita S."/>
            <person name="Honda M."/>
            <person name="Hosokawa S."/>
            <person name="Ichikawa Y."/>
            <person name="Idonuma A."/>
            <person name="Iijima M."/>
            <person name="Ikeda M."/>
            <person name="Ikeno M."/>
            <person name="Ito K."/>
            <person name="Ito S."/>
            <person name="Ito T."/>
            <person name="Ito Y."/>
            <person name="Ito Y."/>
            <person name="Iwabuchi A."/>
            <person name="Kamiya K."/>
            <person name="Karasawa W."/>
            <person name="Kurita K."/>
            <person name="Katagiri S."/>
            <person name="Kikuta A."/>
            <person name="Kobayashi H."/>
            <person name="Kobayashi N."/>
            <person name="Machita K."/>
            <person name="Maehara T."/>
            <person name="Masukawa M."/>
            <person name="Mizubayashi T."/>
            <person name="Mukai Y."/>
            <person name="Nagasaki H."/>
            <person name="Nagata Y."/>
            <person name="Naito S."/>
            <person name="Nakashima M."/>
            <person name="Nakama Y."/>
            <person name="Nakamichi Y."/>
            <person name="Nakamura M."/>
            <person name="Meguro A."/>
            <person name="Negishi M."/>
            <person name="Ohta I."/>
            <person name="Ohta T."/>
            <person name="Okamoto M."/>
            <person name="Ono N."/>
            <person name="Saji S."/>
            <person name="Sakaguchi M."/>
            <person name="Sakai K."/>
            <person name="Shibata M."/>
            <person name="Shimokawa T."/>
            <person name="Song J."/>
            <person name="Takazaki Y."/>
            <person name="Terasawa K."/>
            <person name="Tsugane M."/>
            <person name="Tsuji K."/>
            <person name="Ueda S."/>
            <person name="Waki K."/>
            <person name="Yamagata H."/>
            <person name="Yamamoto M."/>
            <person name="Yamamoto S."/>
            <person name="Yamane H."/>
            <person name="Yoshiki S."/>
            <person name="Yoshihara R."/>
            <person name="Yukawa K."/>
            <person name="Zhong H."/>
            <person name="Yano M."/>
            <person name="Yuan Q."/>
            <person name="Ouyang S."/>
            <person name="Liu J."/>
            <person name="Jones K.M."/>
            <person name="Gansberger K."/>
            <person name="Moffat K."/>
            <person name="Hill J."/>
            <person name="Bera J."/>
            <person name="Fadrosh D."/>
            <person name="Jin S."/>
            <person name="Johri S."/>
            <person name="Kim M."/>
            <person name="Overton L."/>
            <person name="Reardon M."/>
            <person name="Tsitrin T."/>
            <person name="Vuong H."/>
            <person name="Weaver B."/>
            <person name="Ciecko A."/>
            <person name="Tallon L."/>
            <person name="Jackson J."/>
            <person name="Pai G."/>
            <person name="Aken S.V."/>
            <person name="Utterback T."/>
            <person name="Reidmuller S."/>
            <person name="Feldblyum T."/>
            <person name="Hsiao J."/>
            <person name="Zismann V."/>
            <person name="Iobst S."/>
            <person name="de Vazeille A.R."/>
            <person name="Buell C.R."/>
            <person name="Ying K."/>
            <person name="Li Y."/>
            <person name="Lu T."/>
            <person name="Huang Y."/>
            <person name="Zhao Q."/>
            <person name="Feng Q."/>
            <person name="Zhang L."/>
            <person name="Zhu J."/>
            <person name="Weng Q."/>
            <person name="Mu J."/>
            <person name="Lu Y."/>
            <person name="Fan D."/>
            <person name="Liu Y."/>
            <person name="Guan J."/>
            <person name="Zhang Y."/>
            <person name="Yu S."/>
            <person name="Liu X."/>
            <person name="Zhang Y."/>
            <person name="Hong G."/>
            <person name="Han B."/>
            <person name="Choisne N."/>
            <person name="Demange N."/>
            <person name="Orjeda G."/>
            <person name="Samain S."/>
            <person name="Cattolico L."/>
            <person name="Pelletier E."/>
            <person name="Couloux A."/>
            <person name="Segurens B."/>
            <person name="Wincker P."/>
            <person name="D'Hont A."/>
            <person name="Scarpelli C."/>
            <person name="Weissenbach J."/>
            <person name="Salanoubat M."/>
            <person name="Quetier F."/>
            <person name="Yu Y."/>
            <person name="Kim H.R."/>
            <person name="Rambo T."/>
            <person name="Currie J."/>
            <person name="Collura K."/>
            <person name="Luo M."/>
            <person name="Yang T."/>
            <person name="Ammiraju J.S.S."/>
            <person name="Engler F."/>
            <person name="Soderlund C."/>
            <person name="Wing R.A."/>
            <person name="Palmer L.E."/>
            <person name="de la Bastide M."/>
            <person name="Spiegel L."/>
            <person name="Nascimento L."/>
            <person name="Zutavern T."/>
            <person name="O'Shaughnessy A."/>
            <person name="Dike S."/>
            <person name="Dedhia N."/>
            <person name="Preston R."/>
            <person name="Balija V."/>
            <person name="McCombie W.R."/>
            <person name="Chow T."/>
            <person name="Chen H."/>
            <person name="Chung M."/>
            <person name="Chen C."/>
            <person name="Shaw J."/>
            <person name="Wu H."/>
            <person name="Hsiao K."/>
            <person name="Chao Y."/>
            <person name="Chu M."/>
            <person name="Cheng C."/>
            <person name="Hour A."/>
            <person name="Lee P."/>
            <person name="Lin S."/>
            <person name="Lin Y."/>
            <person name="Liou J."/>
            <person name="Liu S."/>
            <person name="Hsing Y."/>
            <person name="Raghuvanshi S."/>
            <person name="Mohanty A."/>
            <person name="Bharti A.K."/>
            <person name="Gaur A."/>
            <person name="Gupta V."/>
            <person name="Kumar D."/>
            <person name="Ravi V."/>
            <person name="Vij S."/>
            <person name="Kapur A."/>
            <person name="Khurana P."/>
            <person name="Khurana P."/>
            <person name="Khurana J.P."/>
            <person name="Tyagi A.K."/>
            <person name="Gaikwad K."/>
            <person name="Singh A."/>
            <person name="Dalal V."/>
            <person name="Srivastava S."/>
            <person name="Dixit A."/>
            <person name="Pal A.K."/>
            <person name="Ghazi I.A."/>
            <person name="Yadav M."/>
            <person name="Pandit A."/>
            <person name="Bhargava A."/>
            <person name="Sureshbabu K."/>
            <person name="Batra K."/>
            <person name="Sharma T.R."/>
            <person name="Mohapatra T."/>
            <person name="Singh N.K."/>
            <person name="Messing J."/>
            <person name="Nelson A.B."/>
            <person name="Fuks G."/>
            <person name="Kavchok S."/>
            <person name="Keizer G."/>
            <person name="Linton E."/>
            <person name="Llaca V."/>
            <person name="Song R."/>
            <person name="Tanyolac B."/>
            <person name="Young S."/>
            <person name="Ho-Il K."/>
            <person name="Hahn J.H."/>
            <person name="Sangsakoo G."/>
            <person name="Vanavichit A."/>
            <person name="de Mattos Luiz.A.T."/>
            <person name="Zimmer P.D."/>
            <person name="Malone G."/>
            <person name="Dellagostin O."/>
            <person name="de Oliveira A.C."/>
            <person name="Bevan M."/>
            <person name="Bancroft I."/>
            <person name="Minx P."/>
            <person name="Cordum H."/>
            <person name="Wilson R."/>
            <person name="Cheng Z."/>
            <person name="Jin W."/>
            <person name="Jiang J."/>
            <person name="Leong S.A."/>
            <person name="Iwama H."/>
            <person name="Gojobori T."/>
            <person name="Itoh T."/>
            <person name="Niimura Y."/>
            <person name="Fujii Y."/>
            <person name="Habara T."/>
            <person name="Sakai H."/>
            <person name="Sato Y."/>
            <person name="Wilson G."/>
            <person name="Kumar K."/>
            <person name="McCouch S."/>
            <person name="Juretic N."/>
            <person name="Hoen D."/>
            <person name="Wright S."/>
            <person name="Bruskiewich R."/>
            <person name="Bureau T."/>
            <person name="Miyao A."/>
            <person name="Hirochika H."/>
            <person name="Nishikawa T."/>
            <person name="Kadowaki K."/>
            <person name="Sugiura M."/>
            <person name="Burr B."/>
            <person name="Sasaki T."/>
        </authorList>
    </citation>
    <scope>NUCLEOTIDE SEQUENCE [LARGE SCALE GENOMIC DNA]</scope>
    <source>
        <strain evidence="2">cv. Nipponbare</strain>
    </source>
</reference>
<dbReference type="EMBL" id="AP014963">
    <property type="protein sequence ID" value="BAT01550.1"/>
    <property type="molecule type" value="Genomic_DNA"/>
</dbReference>
<dbReference type="PaxDb" id="39947-A0A0P0X6I8"/>
<proteinExistence type="predicted"/>
<organism evidence="1 2">
    <name type="scientific">Oryza sativa subsp. japonica</name>
    <name type="common">Rice</name>
    <dbReference type="NCBI Taxonomy" id="39947"/>
    <lineage>
        <taxon>Eukaryota</taxon>
        <taxon>Viridiplantae</taxon>
        <taxon>Streptophyta</taxon>
        <taxon>Embryophyta</taxon>
        <taxon>Tracheophyta</taxon>
        <taxon>Spermatophyta</taxon>
        <taxon>Magnoliopsida</taxon>
        <taxon>Liliopsida</taxon>
        <taxon>Poales</taxon>
        <taxon>Poaceae</taxon>
        <taxon>BOP clade</taxon>
        <taxon>Oryzoideae</taxon>
        <taxon>Oryzeae</taxon>
        <taxon>Oryzinae</taxon>
        <taxon>Oryza</taxon>
        <taxon>Oryza sativa</taxon>
    </lineage>
</organism>
<feature type="non-terminal residue" evidence="1">
    <location>
        <position position="1"/>
    </location>
</feature>
<protein>
    <submittedName>
        <fullName evidence="1">Os07g0490450 protein</fullName>
    </submittedName>
</protein>
<accession>A0A0P0X6I8</accession>
<dbReference type="Proteomes" id="UP000059680">
    <property type="component" value="Chromosome 7"/>
</dbReference>
<dbReference type="InParanoid" id="A0A0P0X6I8"/>
<name>A0A0P0X6I8_ORYSJ</name>
<dbReference type="AlphaFoldDB" id="A0A0P0X6I8"/>
<keyword evidence="2" id="KW-1185">Reference proteome</keyword>
<evidence type="ECO:0000313" key="2">
    <source>
        <dbReference type="Proteomes" id="UP000059680"/>
    </source>
</evidence>
<dbReference type="Gramene" id="Os07t0490450-00">
    <property type="protein sequence ID" value="Os07t0490450-00"/>
    <property type="gene ID" value="Os07g0490450"/>
</dbReference>
<sequence>MVSRCLLHESISMFELGIFELHPLKLYAPPAVRKNAYAHTTATLKGTCKQHISDTVAKQGYFSQILQCMKRLISMVSEYIE</sequence>
<reference evidence="1 2" key="3">
    <citation type="journal article" date="2013" name="Rice">
        <title>Improvement of the Oryza sativa Nipponbare reference genome using next generation sequence and optical map data.</title>
        <authorList>
            <person name="Kawahara Y."/>
            <person name="de la Bastide M."/>
            <person name="Hamilton J.P."/>
            <person name="Kanamori H."/>
            <person name="McCombie W.R."/>
            <person name="Ouyang S."/>
            <person name="Schwartz D.C."/>
            <person name="Tanaka T."/>
            <person name="Wu J."/>
            <person name="Zhou S."/>
            <person name="Childs K.L."/>
            <person name="Davidson R.M."/>
            <person name="Lin H."/>
            <person name="Quesada-Ocampo L."/>
            <person name="Vaillancourt B."/>
            <person name="Sakai H."/>
            <person name="Lee S.S."/>
            <person name="Kim J."/>
            <person name="Numa H."/>
            <person name="Itoh T."/>
            <person name="Buell C.R."/>
            <person name="Matsumoto T."/>
        </authorList>
    </citation>
    <scope>NUCLEOTIDE SEQUENCE [LARGE SCALE GENOMIC DNA]</scope>
    <source>
        <strain evidence="2">cv. Nipponbare</strain>
    </source>
</reference>